<comment type="caution">
    <text evidence="3">The sequence shown here is derived from an EMBL/GenBank/DDBJ whole genome shotgun (WGS) entry which is preliminary data.</text>
</comment>
<comment type="similarity">
    <text evidence="1">Belongs to the CpoB family.</text>
</comment>
<dbReference type="SUPFAM" id="SSF48452">
    <property type="entry name" value="TPR-like"/>
    <property type="match status" value="1"/>
</dbReference>
<keyword evidence="1" id="KW-0175">Coiled coil</keyword>
<feature type="region of interest" description="Disordered" evidence="2">
    <location>
        <begin position="127"/>
        <end position="148"/>
    </location>
</feature>
<dbReference type="InterPro" id="IPR019734">
    <property type="entry name" value="TPR_rpt"/>
</dbReference>
<dbReference type="HAMAP" id="MF_02066">
    <property type="entry name" value="CpoB"/>
    <property type="match status" value="1"/>
</dbReference>
<reference evidence="3 4" key="1">
    <citation type="submission" date="2021-12" db="EMBL/GenBank/DDBJ databases">
        <title>Sinirhodobacter sp. WL0062 is a bacterium isolated from seawater.</title>
        <authorList>
            <person name="Wang L."/>
            <person name="He W."/>
            <person name="Zhang D.-F."/>
        </authorList>
    </citation>
    <scope>NUCLEOTIDE SEQUENCE [LARGE SCALE GENOMIC DNA]</scope>
    <source>
        <strain evidence="3 4">WL0062</strain>
    </source>
</reference>
<comment type="subcellular location">
    <subcellularLocation>
        <location evidence="1">Periplasm</location>
    </subcellularLocation>
</comment>
<keyword evidence="1" id="KW-0132">Cell division</keyword>
<protein>
    <recommendedName>
        <fullName evidence="1">Cell division coordinator CpoB</fullName>
    </recommendedName>
</protein>
<dbReference type="Proteomes" id="UP001521181">
    <property type="component" value="Unassembled WGS sequence"/>
</dbReference>
<evidence type="ECO:0000313" key="4">
    <source>
        <dbReference type="Proteomes" id="UP001521181"/>
    </source>
</evidence>
<dbReference type="Pfam" id="PF13174">
    <property type="entry name" value="TPR_6"/>
    <property type="match status" value="1"/>
</dbReference>
<evidence type="ECO:0000256" key="2">
    <source>
        <dbReference type="SAM" id="MobiDB-lite"/>
    </source>
</evidence>
<name>A0ABS8YYF4_9RHOB</name>
<dbReference type="RefSeq" id="WP_233676598.1">
    <property type="nucleotide sequence ID" value="NZ_JAJUOS010000006.1"/>
</dbReference>
<dbReference type="InterPro" id="IPR011990">
    <property type="entry name" value="TPR-like_helical_dom_sf"/>
</dbReference>
<proteinExistence type="inferred from homology"/>
<evidence type="ECO:0000313" key="3">
    <source>
        <dbReference type="EMBL" id="MCE5973608.1"/>
    </source>
</evidence>
<sequence precursor="true">MRRVLMAGAMALALMAPAHAQDAQTLADIRAQLAQLSGDLQGLRAQLVSGGAQGIQQAGGASALERMNAMEAQLSQLTSRTEELENRINRVVTDGTNRVGDLEFRLCELEAGCDISALGQTQPLGGAGATANPVTAPAPSGTPAPAGASLAMNEQADFDRAKGVLGQGDFRGAADLFATFAESYPGGPLTADAMYLRGDALKQAGDTAGAARAWLDGFSAAPNGPRAGDNLLGLGVSLGELGQNVEACATLAEVPIRFPGSPAAAQAVSAMTGFGCQ</sequence>
<organism evidence="3 4">
    <name type="scientific">Rhodobacter flavimaris</name>
    <dbReference type="NCBI Taxonomy" id="2907145"/>
    <lineage>
        <taxon>Bacteria</taxon>
        <taxon>Pseudomonadati</taxon>
        <taxon>Pseudomonadota</taxon>
        <taxon>Alphaproteobacteria</taxon>
        <taxon>Rhodobacterales</taxon>
        <taxon>Rhodobacter group</taxon>
        <taxon>Rhodobacter</taxon>
    </lineage>
</organism>
<feature type="compositionally biased region" description="Low complexity" evidence="2">
    <location>
        <begin position="135"/>
        <end position="148"/>
    </location>
</feature>
<gene>
    <name evidence="3" type="primary">ybgF</name>
    <name evidence="1" type="synonym">cpoB</name>
    <name evidence="3" type="ORF">LZA78_08965</name>
</gene>
<dbReference type="InterPro" id="IPR034706">
    <property type="entry name" value="CpoB"/>
</dbReference>
<evidence type="ECO:0000256" key="1">
    <source>
        <dbReference type="HAMAP-Rule" id="MF_02066"/>
    </source>
</evidence>
<dbReference type="Pfam" id="PF13432">
    <property type="entry name" value="TPR_16"/>
    <property type="match status" value="1"/>
</dbReference>
<feature type="chain" id="PRO_5044927925" description="Cell division coordinator CpoB" evidence="1">
    <location>
        <begin position="21"/>
        <end position="277"/>
    </location>
</feature>
<dbReference type="EMBL" id="JAJUOS010000006">
    <property type="protein sequence ID" value="MCE5973608.1"/>
    <property type="molecule type" value="Genomic_DNA"/>
</dbReference>
<keyword evidence="1" id="KW-0732">Signal</keyword>
<keyword evidence="1" id="KW-0131">Cell cycle</keyword>
<feature type="signal peptide" evidence="1">
    <location>
        <begin position="1"/>
        <end position="20"/>
    </location>
</feature>
<dbReference type="InterPro" id="IPR014162">
    <property type="entry name" value="CpoB_C"/>
</dbReference>
<feature type="coiled-coil region" evidence="1">
    <location>
        <begin position="26"/>
        <end position="94"/>
    </location>
</feature>
<keyword evidence="1" id="KW-0574">Periplasm</keyword>
<keyword evidence="4" id="KW-1185">Reference proteome</keyword>
<dbReference type="Gene3D" id="1.25.40.10">
    <property type="entry name" value="Tetratricopeptide repeat domain"/>
    <property type="match status" value="1"/>
</dbReference>
<accession>A0ABS8YYF4</accession>
<comment type="function">
    <text evidence="1">Mediates coordination of peptidoglycan synthesis and outer membrane constriction during cell division.</text>
</comment>
<dbReference type="NCBIfam" id="TIGR02795">
    <property type="entry name" value="tol_pal_ybgF"/>
    <property type="match status" value="1"/>
</dbReference>